<dbReference type="Proteomes" id="UP001231649">
    <property type="component" value="Chromosome 25"/>
</dbReference>
<name>A0ACC2Q6Z0_9NEOP</name>
<reference evidence="1" key="1">
    <citation type="submission" date="2023-03" db="EMBL/GenBank/DDBJ databases">
        <title>Chromosome-level genomes of two armyworms, Mythimna separata and Mythimna loreyi, provide insights into the biosynthesis and reception of sex pheromones.</title>
        <authorList>
            <person name="Zhao H."/>
        </authorList>
    </citation>
    <scope>NUCLEOTIDE SEQUENCE</scope>
    <source>
        <strain evidence="1">BeijingLab</strain>
    </source>
</reference>
<protein>
    <submittedName>
        <fullName evidence="1">Uncharacterized protein</fullName>
    </submittedName>
</protein>
<comment type="caution">
    <text evidence="1">The sequence shown here is derived from an EMBL/GenBank/DDBJ whole genome shotgun (WGS) entry which is preliminary data.</text>
</comment>
<evidence type="ECO:0000313" key="2">
    <source>
        <dbReference type="Proteomes" id="UP001231649"/>
    </source>
</evidence>
<gene>
    <name evidence="1" type="ORF">PYW08_010218</name>
</gene>
<dbReference type="EMBL" id="CM056801">
    <property type="protein sequence ID" value="KAJ8708836.1"/>
    <property type="molecule type" value="Genomic_DNA"/>
</dbReference>
<sequence>MSSEFHCPQLDTDLLIEEVKLRPCLYARDHLRYGDVNYKRNEWEEVTKKLFQNVWSKYDDAERTEKVELVLKRWKNLRACFTREVKRQKDPNWIYGVAYKRRKYMYYNALTFLKSECDGADEDAGHEIDLPEKSDADNTIVTVDTNIEEIPIPDPVPLSKSKPKTNNAGIPSNSDHTKPSPQSDNTKTLSNSDNMKTPSHSDNTKTSSNSDNVPTPSNTNANNQDSTNFALSLVPMLNMIPIDERVEAQIEILSVLQPFLKKCKDGGKRRRDGKRTKMSSRHVYGKRKEHSVSIEIKSEDESEDQQ</sequence>
<evidence type="ECO:0000313" key="1">
    <source>
        <dbReference type="EMBL" id="KAJ8708836.1"/>
    </source>
</evidence>
<organism evidence="1 2">
    <name type="scientific">Mythimna loreyi</name>
    <dbReference type="NCBI Taxonomy" id="667449"/>
    <lineage>
        <taxon>Eukaryota</taxon>
        <taxon>Metazoa</taxon>
        <taxon>Ecdysozoa</taxon>
        <taxon>Arthropoda</taxon>
        <taxon>Hexapoda</taxon>
        <taxon>Insecta</taxon>
        <taxon>Pterygota</taxon>
        <taxon>Neoptera</taxon>
        <taxon>Endopterygota</taxon>
        <taxon>Lepidoptera</taxon>
        <taxon>Glossata</taxon>
        <taxon>Ditrysia</taxon>
        <taxon>Noctuoidea</taxon>
        <taxon>Noctuidae</taxon>
        <taxon>Noctuinae</taxon>
        <taxon>Hadenini</taxon>
        <taxon>Mythimna</taxon>
    </lineage>
</organism>
<keyword evidence="2" id="KW-1185">Reference proteome</keyword>
<accession>A0ACC2Q6Z0</accession>
<proteinExistence type="predicted"/>